<protein>
    <submittedName>
        <fullName evidence="3">Uncharacterized protein</fullName>
    </submittedName>
</protein>
<comment type="caution">
    <text evidence="3">The sequence shown here is derived from an EMBL/GenBank/DDBJ whole genome shotgun (WGS) entry which is preliminary data.</text>
</comment>
<dbReference type="EMBL" id="BAAFSV010000003">
    <property type="protein sequence ID" value="GAB1316030.1"/>
    <property type="molecule type" value="Genomic_DNA"/>
</dbReference>
<evidence type="ECO:0000256" key="2">
    <source>
        <dbReference type="SAM" id="MobiDB-lite"/>
    </source>
</evidence>
<evidence type="ECO:0000313" key="3">
    <source>
        <dbReference type="EMBL" id="GAB1316030.1"/>
    </source>
</evidence>
<feature type="region of interest" description="Disordered" evidence="2">
    <location>
        <begin position="510"/>
        <end position="766"/>
    </location>
</feature>
<feature type="compositionally biased region" description="Basic and acidic residues" evidence="2">
    <location>
        <begin position="661"/>
        <end position="673"/>
    </location>
</feature>
<evidence type="ECO:0000256" key="1">
    <source>
        <dbReference type="SAM" id="Coils"/>
    </source>
</evidence>
<dbReference type="GeneID" id="98176983"/>
<dbReference type="RefSeq" id="XP_070917761.1">
    <property type="nucleotide sequence ID" value="XM_071061660.1"/>
</dbReference>
<feature type="coiled-coil region" evidence="1">
    <location>
        <begin position="45"/>
        <end position="72"/>
    </location>
</feature>
<feature type="compositionally biased region" description="Acidic residues" evidence="2">
    <location>
        <begin position="594"/>
        <end position="604"/>
    </location>
</feature>
<accession>A0ABQ0GEB9</accession>
<sequence>MNMNVNEGTDAAGGNQEPDVETAVNFALCDNRQCIRRTGILTSETRRLIDRVQELEEENALLQGRNAGLARRIEGLQEALGRRGKHTKRTWPDVLRRYLQGASDPNAYANIYKLCCREENMSTRLHWIHPDIRLVAPRADLRNQSASEHAGRETTLATLAPDRADDVGKHFPFEKLPLLVQEKILKMLLYKEGQLIHCISRLDPFVEPPPPGELDERKSGLINRFYFGSGSFNITNDSVDPGKFLSILAVNKRLCFLGVHIFYGLNTLAFSSLGELGRFCQGSGRARVARIQHMELLLTGNMYLTAPPDERQKVPFSRRTYPLTWFTDACRLKTLVVHINETGKGYVRRGYENPMMKQFMAAKTAGQPNCRISRSLRCVQGIDYIYQLRGMDWIRFYDFNKALMGLRNVRKPIQDWSFAEDITNTTTLPKVPTRLENAKLENLESLFPRRDGGPGRNWKPSDADWELVKSLYLHNNGRSSYDDLRRQALNHDADLASYLSVARNSRLYDDSASGASEHLDSDSDPASRETDNRSESPLFVDPVGIALASDTDTDVDAGDDADADAASDAPSSGMDLDLPSNFDDSSPDTSDSGSDSDGDNDNDNDSNNGNDDNDTPPTPHTQACATNTYTNTNARRESTATSGLFVTPAPGDAIEAGEGGWEAREDVGNHDMVLDDGSESDNDGDVEGGDSDSDEDGDDDDDARRWLSLSGINLDLDDDDSDDGSDTDAEGATERTAGGGVSGGLKRRGGTVSRVPSPGAKRTCIG</sequence>
<proteinExistence type="predicted"/>
<reference evidence="3 4" key="1">
    <citation type="submission" date="2024-09" db="EMBL/GenBank/DDBJ databases">
        <title>Itraconazole resistance in Madurella fahalii resulting from another homologue of gene encoding cytochrome P450 14-alpha sterol demethylase (CYP51).</title>
        <authorList>
            <person name="Yoshioka I."/>
            <person name="Fahal A.H."/>
            <person name="Kaneko S."/>
            <person name="Yaguchi T."/>
        </authorList>
    </citation>
    <scope>NUCLEOTIDE SEQUENCE [LARGE SCALE GENOMIC DNA]</scope>
    <source>
        <strain evidence="3 4">IFM 68171</strain>
    </source>
</reference>
<feature type="compositionally biased region" description="Low complexity" evidence="2">
    <location>
        <begin position="579"/>
        <end position="593"/>
    </location>
</feature>
<feature type="compositionally biased region" description="Acidic residues" evidence="2">
    <location>
        <begin position="551"/>
        <end position="565"/>
    </location>
</feature>
<feature type="compositionally biased region" description="Acidic residues" evidence="2">
    <location>
        <begin position="715"/>
        <end position="731"/>
    </location>
</feature>
<evidence type="ECO:0000313" key="4">
    <source>
        <dbReference type="Proteomes" id="UP001628179"/>
    </source>
</evidence>
<feature type="compositionally biased region" description="Basic and acidic residues" evidence="2">
    <location>
        <begin position="517"/>
        <end position="534"/>
    </location>
</feature>
<feature type="compositionally biased region" description="Acidic residues" evidence="2">
    <location>
        <begin position="674"/>
        <end position="701"/>
    </location>
</feature>
<dbReference type="Proteomes" id="UP001628179">
    <property type="component" value="Unassembled WGS sequence"/>
</dbReference>
<keyword evidence="4" id="KW-1185">Reference proteome</keyword>
<feature type="compositionally biased region" description="Low complexity" evidence="2">
    <location>
        <begin position="621"/>
        <end position="633"/>
    </location>
</feature>
<keyword evidence="1" id="KW-0175">Coiled coil</keyword>
<gene>
    <name evidence="3" type="ORF">MFIFM68171_06240</name>
</gene>
<name>A0ABQ0GEB9_9PEZI</name>
<organism evidence="3 4">
    <name type="scientific">Madurella fahalii</name>
    <dbReference type="NCBI Taxonomy" id="1157608"/>
    <lineage>
        <taxon>Eukaryota</taxon>
        <taxon>Fungi</taxon>
        <taxon>Dikarya</taxon>
        <taxon>Ascomycota</taxon>
        <taxon>Pezizomycotina</taxon>
        <taxon>Sordariomycetes</taxon>
        <taxon>Sordariomycetidae</taxon>
        <taxon>Sordariales</taxon>
        <taxon>Sordariales incertae sedis</taxon>
        <taxon>Madurella</taxon>
    </lineage>
</organism>